<dbReference type="PANTHER" id="PTHR31935:SF1">
    <property type="entry name" value="COILED-COIL DOMAIN-CONTAINING PROTEIN 13"/>
    <property type="match status" value="1"/>
</dbReference>
<name>A0A077ZTX0_STYLE</name>
<feature type="coiled-coil region" evidence="1">
    <location>
        <begin position="237"/>
        <end position="296"/>
    </location>
</feature>
<dbReference type="OrthoDB" id="10258312at2759"/>
<evidence type="ECO:0000313" key="3">
    <source>
        <dbReference type="EMBL" id="CDW71896.1"/>
    </source>
</evidence>
<gene>
    <name evidence="3" type="primary">Contig421.g469</name>
    <name evidence="3" type="ORF">STYLEM_846</name>
</gene>
<protein>
    <recommendedName>
        <fullName evidence="5">Coiled-coil domain-containing protein 13</fullName>
    </recommendedName>
</protein>
<keyword evidence="1" id="KW-0175">Coiled coil</keyword>
<reference evidence="3 4" key="1">
    <citation type="submission" date="2014-06" db="EMBL/GenBank/DDBJ databases">
        <authorList>
            <person name="Swart Estienne"/>
        </authorList>
    </citation>
    <scope>NUCLEOTIDE SEQUENCE [LARGE SCALE GENOMIC DNA]</scope>
    <source>
        <strain evidence="3 4">130c</strain>
    </source>
</reference>
<feature type="region of interest" description="Disordered" evidence="2">
    <location>
        <begin position="334"/>
        <end position="353"/>
    </location>
</feature>
<proteinExistence type="predicted"/>
<evidence type="ECO:0000313" key="4">
    <source>
        <dbReference type="Proteomes" id="UP000039865"/>
    </source>
</evidence>
<feature type="region of interest" description="Disordered" evidence="2">
    <location>
        <begin position="427"/>
        <end position="452"/>
    </location>
</feature>
<dbReference type="AlphaFoldDB" id="A0A077ZTX0"/>
<dbReference type="OMA" id="NEKQQYE"/>
<evidence type="ECO:0008006" key="5">
    <source>
        <dbReference type="Google" id="ProtNLM"/>
    </source>
</evidence>
<keyword evidence="4" id="KW-1185">Reference proteome</keyword>
<dbReference type="InterPro" id="IPR038929">
    <property type="entry name" value="CCDC13"/>
</dbReference>
<evidence type="ECO:0000256" key="1">
    <source>
        <dbReference type="SAM" id="Coils"/>
    </source>
</evidence>
<evidence type="ECO:0000256" key="2">
    <source>
        <dbReference type="SAM" id="MobiDB-lite"/>
    </source>
</evidence>
<dbReference type="Proteomes" id="UP000039865">
    <property type="component" value="Unassembled WGS sequence"/>
</dbReference>
<dbReference type="PANTHER" id="PTHR31935">
    <property type="entry name" value="COILED-COIL DOMAIN-CONTAINING PROTEIN 13"/>
    <property type="match status" value="1"/>
</dbReference>
<dbReference type="InParanoid" id="A0A077ZTX0"/>
<organism evidence="3 4">
    <name type="scientific">Stylonychia lemnae</name>
    <name type="common">Ciliate</name>
    <dbReference type="NCBI Taxonomy" id="5949"/>
    <lineage>
        <taxon>Eukaryota</taxon>
        <taxon>Sar</taxon>
        <taxon>Alveolata</taxon>
        <taxon>Ciliophora</taxon>
        <taxon>Intramacronucleata</taxon>
        <taxon>Spirotrichea</taxon>
        <taxon>Stichotrichia</taxon>
        <taxon>Sporadotrichida</taxon>
        <taxon>Oxytrichidae</taxon>
        <taxon>Stylonychinae</taxon>
        <taxon>Stylonychia</taxon>
    </lineage>
</organism>
<dbReference type="EMBL" id="CCKQ01000798">
    <property type="protein sequence ID" value="CDW71896.1"/>
    <property type="molecule type" value="Genomic_DNA"/>
</dbReference>
<accession>A0A077ZTX0</accession>
<sequence>MEEVYSDLNDFEKRLKVNRNLEDQVQSSSDEEDTNVKPRFTTEADVLKEKNRILMEKLFKSEKQVNEYKEMVDAISNGGKADLKDKKLIDLAKKNRSLQLQVESLKTKAAKAAEFALKLKKEKDLDETNSQMSPKKSNNILETQSMMTGIDSDKKFKDQQLKGELDKAIKCLERETGEIVSLDDMVREDSNWKGRAQKIEVLKSQIKKLKEQNFGTSMMNDGLSVISETPSVFTGKITHAEKNLTKLNNNRTNELEQLRKELEETKDELNNVKTKYKAAVARRDTLENQMKDVKSEFTSKFKILIEKTENDDKLIQMLKAEIKRIESAKGVKSQLSSGGISTTSSVKSQQQDTVPEFAKMKAENGRLKNQIKCLEIELEQKEDKIKNLLTNCVGAPDERFEEKELRIAELEDKVESLEKENFRIRQDMNQTKDGFGRGGGQPGPTRTKDESDKIIKELSKQNAMLRRKLDDALERLGNSTGFKQ</sequence>